<reference evidence="2" key="1">
    <citation type="submission" date="2014-05" db="EMBL/GenBank/DDBJ databases">
        <authorList>
            <person name="Chronopoulou M."/>
        </authorList>
    </citation>
    <scope>NUCLEOTIDE SEQUENCE</scope>
    <source>
        <tissue evidence="2">Whole organism</tissue>
    </source>
</reference>
<feature type="region of interest" description="Disordered" evidence="1">
    <location>
        <begin position="16"/>
        <end position="36"/>
    </location>
</feature>
<name>A0A0K2VCD0_LEPSM</name>
<proteinExistence type="predicted"/>
<organism evidence="2">
    <name type="scientific">Lepeophtheirus salmonis</name>
    <name type="common">Salmon louse</name>
    <name type="synonym">Caligus salmonis</name>
    <dbReference type="NCBI Taxonomy" id="72036"/>
    <lineage>
        <taxon>Eukaryota</taxon>
        <taxon>Metazoa</taxon>
        <taxon>Ecdysozoa</taxon>
        <taxon>Arthropoda</taxon>
        <taxon>Crustacea</taxon>
        <taxon>Multicrustacea</taxon>
        <taxon>Hexanauplia</taxon>
        <taxon>Copepoda</taxon>
        <taxon>Siphonostomatoida</taxon>
        <taxon>Caligidae</taxon>
        <taxon>Lepeophtheirus</taxon>
    </lineage>
</organism>
<dbReference type="AlphaFoldDB" id="A0A0K2VCD0"/>
<evidence type="ECO:0000256" key="1">
    <source>
        <dbReference type="SAM" id="MobiDB-lite"/>
    </source>
</evidence>
<protein>
    <submittedName>
        <fullName evidence="2">Uncharacterized protein</fullName>
    </submittedName>
</protein>
<sequence>MILLYNLKKEVASSHTLNNHNKNNNSHTLNNHNKNNNKGEQITLFLDVPANRYYLPNITFNIICQQKPRNKSQTISSYLF</sequence>
<accession>A0A0K2VCD0</accession>
<dbReference type="EMBL" id="HACA01030589">
    <property type="protein sequence ID" value="CDW47950.1"/>
    <property type="molecule type" value="Transcribed_RNA"/>
</dbReference>
<evidence type="ECO:0000313" key="2">
    <source>
        <dbReference type="EMBL" id="CDW47950.1"/>
    </source>
</evidence>